<dbReference type="InterPro" id="IPR015865">
    <property type="entry name" value="Riboflavin_kinase_bac/euk"/>
</dbReference>
<name>A0A066WH48_TILAU</name>
<evidence type="ECO:0000256" key="12">
    <source>
        <dbReference type="SAM" id="MobiDB-lite"/>
    </source>
</evidence>
<organism evidence="14 15">
    <name type="scientific">Tilletiaria anomala (strain ATCC 24038 / CBS 436.72 / UBC 951)</name>
    <dbReference type="NCBI Taxonomy" id="1037660"/>
    <lineage>
        <taxon>Eukaryota</taxon>
        <taxon>Fungi</taxon>
        <taxon>Dikarya</taxon>
        <taxon>Basidiomycota</taxon>
        <taxon>Ustilaginomycotina</taxon>
        <taxon>Exobasidiomycetes</taxon>
        <taxon>Georgefischeriales</taxon>
        <taxon>Tilletiariaceae</taxon>
        <taxon>Tilletiaria</taxon>
    </lineage>
</organism>
<evidence type="ECO:0000256" key="7">
    <source>
        <dbReference type="ARBA" id="ARBA00022643"/>
    </source>
</evidence>
<dbReference type="HOGENOM" id="CLU_571325_0_0_1"/>
<evidence type="ECO:0000256" key="1">
    <source>
        <dbReference type="ARBA" id="ARBA00003572"/>
    </source>
</evidence>
<feature type="compositionally biased region" description="Low complexity" evidence="12">
    <location>
        <begin position="1"/>
        <end position="30"/>
    </location>
</feature>
<gene>
    <name evidence="14" type="ORF">K437DRAFT_117697</name>
</gene>
<keyword evidence="15" id="KW-1185">Reference proteome</keyword>
<dbReference type="InterPro" id="IPR023468">
    <property type="entry name" value="Riboflavin_kinase"/>
</dbReference>
<evidence type="ECO:0000256" key="3">
    <source>
        <dbReference type="ARBA" id="ARBA00010108"/>
    </source>
</evidence>
<feature type="region of interest" description="Disordered" evidence="12">
    <location>
        <begin position="98"/>
        <end position="210"/>
    </location>
</feature>
<protein>
    <recommendedName>
        <fullName evidence="5">Riboflavin kinase</fullName>
        <ecNumber evidence="4">2.7.1.26</ecNumber>
    </recommendedName>
    <alternativeName>
        <fullName evidence="11">Flavin mononucleotide kinase 1</fullName>
    </alternativeName>
</protein>
<evidence type="ECO:0000259" key="13">
    <source>
        <dbReference type="SMART" id="SM00904"/>
    </source>
</evidence>
<sequence length="478" mass="50365">MATSSPPTSGNGSGSSSAPYQPSSAGPSPSRQNRPSICGSDAPERPYPIYLHGDVERGFGRGGKDLGCPTANLPAKILGNASSSQGLSRTGIYFGWARVLPQDPEDPELSEESEQETGAAQEAGEVEEDEDDNEVVLGISPINEGSLDSLGQGGQSTHTGNSGSQLSASLSRSLKPRQGSRSSVRSARSTSTVVDVPNNASLLSSSQCKSPSSIAVGAFAGGANVNRSRPQQDSSMLSPLLGNGSEGELIARPASVLSDKEAQVAREEKTAEAQSSVLKPNDLGNESTKGATTSVHASAPSLHLSSSEAASTKPELSVTTVTPVPIAKLAQAGEKHPRDLSAASSTASLRSGSDDAQGSALSNRSSSSRRKKKLRVNLAEEDSLVFPMVMSVGWNPFYGNTTKTAEVHIMHKFQADFYGLEIRVVVLGYIRPEYNYINKEALIEDIEMDKRVTIASLARPMYQDYSRDPFLLSSFSIS</sequence>
<evidence type="ECO:0000256" key="9">
    <source>
        <dbReference type="ARBA" id="ARBA00022741"/>
    </source>
</evidence>
<dbReference type="UniPathway" id="UPA00276">
    <property type="reaction ID" value="UER00406"/>
</dbReference>
<dbReference type="SMART" id="SM00904">
    <property type="entry name" value="Flavokinase"/>
    <property type="match status" value="1"/>
</dbReference>
<dbReference type="RefSeq" id="XP_013245995.1">
    <property type="nucleotide sequence ID" value="XM_013390541.1"/>
</dbReference>
<dbReference type="Pfam" id="PF01687">
    <property type="entry name" value="Flavokinase"/>
    <property type="match status" value="2"/>
</dbReference>
<evidence type="ECO:0000256" key="6">
    <source>
        <dbReference type="ARBA" id="ARBA00022630"/>
    </source>
</evidence>
<comment type="function">
    <text evidence="1">Catalyzes the phosphorylation of riboflavin (vitamin B2) to form flavin mononucleotide (FMN) coenzyme.</text>
</comment>
<dbReference type="GeneID" id="25261350"/>
<dbReference type="GO" id="GO:0005524">
    <property type="term" value="F:ATP binding"/>
    <property type="evidence" value="ECO:0007669"/>
    <property type="project" value="UniProtKB-KW"/>
</dbReference>
<feature type="compositionally biased region" description="Acidic residues" evidence="12">
    <location>
        <begin position="124"/>
        <end position="134"/>
    </location>
</feature>
<keyword evidence="8" id="KW-0808">Transferase</keyword>
<evidence type="ECO:0000256" key="10">
    <source>
        <dbReference type="ARBA" id="ARBA00022840"/>
    </source>
</evidence>
<feature type="compositionally biased region" description="Acidic residues" evidence="12">
    <location>
        <begin position="103"/>
        <end position="115"/>
    </location>
</feature>
<proteinExistence type="inferred from homology"/>
<feature type="region of interest" description="Disordered" evidence="12">
    <location>
        <begin position="1"/>
        <end position="85"/>
    </location>
</feature>
<keyword evidence="6" id="KW-0285">Flavoprotein</keyword>
<dbReference type="STRING" id="1037660.A0A066WH48"/>
<evidence type="ECO:0000256" key="11">
    <source>
        <dbReference type="ARBA" id="ARBA00029960"/>
    </source>
</evidence>
<dbReference type="AlphaFoldDB" id="A0A066WH48"/>
<evidence type="ECO:0000313" key="15">
    <source>
        <dbReference type="Proteomes" id="UP000027361"/>
    </source>
</evidence>
<dbReference type="InterPro" id="IPR023465">
    <property type="entry name" value="Riboflavin_kinase_dom_sf"/>
</dbReference>
<feature type="compositionally biased region" description="Polar residues" evidence="12">
    <location>
        <begin position="227"/>
        <end position="237"/>
    </location>
</feature>
<feature type="compositionally biased region" description="Low complexity" evidence="12">
    <location>
        <begin position="201"/>
        <end position="210"/>
    </location>
</feature>
<dbReference type="PANTHER" id="PTHR22749:SF6">
    <property type="entry name" value="RIBOFLAVIN KINASE"/>
    <property type="match status" value="1"/>
</dbReference>
<keyword evidence="10" id="KW-0067">ATP-binding</keyword>
<comment type="pathway">
    <text evidence="2">Cofactor biosynthesis; FMN biosynthesis; FMN from riboflavin (ATP route): step 1/1.</text>
</comment>
<dbReference type="Gene3D" id="2.40.30.30">
    <property type="entry name" value="Riboflavin kinase-like"/>
    <property type="match status" value="2"/>
</dbReference>
<feature type="compositionally biased region" description="Low complexity" evidence="12">
    <location>
        <begin position="180"/>
        <end position="194"/>
    </location>
</feature>
<dbReference type="FunCoup" id="A0A066WH48">
    <property type="interactions" value="261"/>
</dbReference>
<feature type="compositionally biased region" description="Low complexity" evidence="12">
    <location>
        <begin position="340"/>
        <end position="355"/>
    </location>
</feature>
<comment type="caution">
    <text evidence="14">The sequence shown here is derived from an EMBL/GenBank/DDBJ whole genome shotgun (WGS) entry which is preliminary data.</text>
</comment>
<dbReference type="OrthoDB" id="276388at2759"/>
<evidence type="ECO:0000256" key="2">
    <source>
        <dbReference type="ARBA" id="ARBA00005201"/>
    </source>
</evidence>
<dbReference type="GO" id="GO:0009231">
    <property type="term" value="P:riboflavin biosynthetic process"/>
    <property type="evidence" value="ECO:0007669"/>
    <property type="project" value="InterPro"/>
</dbReference>
<comment type="similarity">
    <text evidence="3">Belongs to the flavokinase family.</text>
</comment>
<dbReference type="EC" id="2.7.1.26" evidence="4"/>
<dbReference type="Proteomes" id="UP000027361">
    <property type="component" value="Unassembled WGS sequence"/>
</dbReference>
<feature type="compositionally biased region" description="Low complexity" evidence="12">
    <location>
        <begin position="162"/>
        <end position="173"/>
    </location>
</feature>
<dbReference type="InParanoid" id="A0A066WH48"/>
<feature type="compositionally biased region" description="Low complexity" evidence="12">
    <location>
        <begin position="294"/>
        <end position="311"/>
    </location>
</feature>
<dbReference type="PANTHER" id="PTHR22749">
    <property type="entry name" value="RIBOFLAVIN KINASE/FMN ADENYLYLTRANSFERASE"/>
    <property type="match status" value="1"/>
</dbReference>
<keyword evidence="7" id="KW-0288">FMN</keyword>
<dbReference type="GO" id="GO:0008531">
    <property type="term" value="F:riboflavin kinase activity"/>
    <property type="evidence" value="ECO:0007669"/>
    <property type="project" value="UniProtKB-EC"/>
</dbReference>
<evidence type="ECO:0000256" key="8">
    <source>
        <dbReference type="ARBA" id="ARBA00022679"/>
    </source>
</evidence>
<feature type="domain" description="Riboflavin kinase" evidence="13">
    <location>
        <begin position="44"/>
        <end position="458"/>
    </location>
</feature>
<accession>A0A066WH48</accession>
<dbReference type="GO" id="GO:0009398">
    <property type="term" value="P:FMN biosynthetic process"/>
    <property type="evidence" value="ECO:0007669"/>
    <property type="project" value="UniProtKB-UniPathway"/>
</dbReference>
<evidence type="ECO:0000313" key="14">
    <source>
        <dbReference type="EMBL" id="KDN53156.1"/>
    </source>
</evidence>
<evidence type="ECO:0000256" key="5">
    <source>
        <dbReference type="ARBA" id="ARBA00017394"/>
    </source>
</evidence>
<dbReference type="EMBL" id="JMSN01000004">
    <property type="protein sequence ID" value="KDN53156.1"/>
    <property type="molecule type" value="Genomic_DNA"/>
</dbReference>
<feature type="compositionally biased region" description="Basic and acidic residues" evidence="12">
    <location>
        <begin position="53"/>
        <end position="64"/>
    </location>
</feature>
<feature type="compositionally biased region" description="Polar residues" evidence="12">
    <location>
        <begin position="272"/>
        <end position="293"/>
    </location>
</feature>
<evidence type="ECO:0000256" key="4">
    <source>
        <dbReference type="ARBA" id="ARBA00012105"/>
    </source>
</evidence>
<keyword evidence="9" id="KW-0547">Nucleotide-binding</keyword>
<dbReference type="SUPFAM" id="SSF82114">
    <property type="entry name" value="Riboflavin kinase-like"/>
    <property type="match status" value="2"/>
</dbReference>
<feature type="compositionally biased region" description="Basic and acidic residues" evidence="12">
    <location>
        <begin position="258"/>
        <end position="271"/>
    </location>
</feature>
<feature type="region of interest" description="Disordered" evidence="12">
    <location>
        <begin position="223"/>
        <end position="318"/>
    </location>
</feature>
<reference evidence="14 15" key="1">
    <citation type="submission" date="2014-05" db="EMBL/GenBank/DDBJ databases">
        <title>Draft genome sequence of a rare smut relative, Tilletiaria anomala UBC 951.</title>
        <authorList>
            <consortium name="DOE Joint Genome Institute"/>
            <person name="Toome M."/>
            <person name="Kuo A."/>
            <person name="Henrissat B."/>
            <person name="Lipzen A."/>
            <person name="Tritt A."/>
            <person name="Yoshinaga Y."/>
            <person name="Zane M."/>
            <person name="Barry K."/>
            <person name="Grigoriev I.V."/>
            <person name="Spatafora J.W."/>
            <person name="Aimea M.C."/>
        </authorList>
    </citation>
    <scope>NUCLEOTIDE SEQUENCE [LARGE SCALE GENOMIC DNA]</scope>
    <source>
        <strain evidence="14 15">UBC 951</strain>
    </source>
</reference>
<feature type="region of interest" description="Disordered" evidence="12">
    <location>
        <begin position="330"/>
        <end position="374"/>
    </location>
</feature>
<dbReference type="GO" id="GO:0005739">
    <property type="term" value="C:mitochondrion"/>
    <property type="evidence" value="ECO:0007669"/>
    <property type="project" value="TreeGrafter"/>
</dbReference>